<proteinExistence type="predicted"/>
<comment type="caution">
    <text evidence="2">The sequence shown here is derived from an EMBL/GenBank/DDBJ whole genome shotgun (WGS) entry which is preliminary data.</text>
</comment>
<reference evidence="2 3" key="1">
    <citation type="journal article" date="2022" name="Gigascience">
        <title>A chromosome-level genome assembly and annotation of the desert horned lizard, Phrynosoma platyrhinos, provides insight into chromosomal rearrangements among reptiles.</title>
        <authorList>
            <person name="Koochekian N."/>
            <person name="Ascanio A."/>
            <person name="Farleigh K."/>
            <person name="Card D.C."/>
            <person name="Schield D.R."/>
            <person name="Castoe T.A."/>
            <person name="Jezkova T."/>
        </authorList>
    </citation>
    <scope>NUCLEOTIDE SEQUENCE [LARGE SCALE GENOMIC DNA]</scope>
    <source>
        <strain evidence="2">NK-2021</strain>
    </source>
</reference>
<accession>A0ABQ7T016</accession>
<name>A0ABQ7T016_PHRPL</name>
<evidence type="ECO:0000256" key="1">
    <source>
        <dbReference type="SAM" id="SignalP"/>
    </source>
</evidence>
<keyword evidence="3" id="KW-1185">Reference proteome</keyword>
<dbReference type="EMBL" id="JAIPUX010003289">
    <property type="protein sequence ID" value="KAH0622888.1"/>
    <property type="molecule type" value="Genomic_DNA"/>
</dbReference>
<evidence type="ECO:0000313" key="2">
    <source>
        <dbReference type="EMBL" id="KAH0622888.1"/>
    </source>
</evidence>
<protein>
    <submittedName>
        <fullName evidence="2">Uncharacterized protein</fullName>
    </submittedName>
</protein>
<gene>
    <name evidence="2" type="ORF">JD844_025722</name>
</gene>
<sequence length="114" mass="12994">MKFLCLLFAVAVFCRVQADDTGLDQEAKQELLQTLDQFQDDDQAVLAAYDDALEDFSGMHSFNSLTSFMCERGNVQLRSGFDKCRSLKGKCFFGFCPRATFTVGRCDFFYRCCK</sequence>
<organism evidence="2 3">
    <name type="scientific">Phrynosoma platyrhinos</name>
    <name type="common">Desert horned lizard</name>
    <dbReference type="NCBI Taxonomy" id="52577"/>
    <lineage>
        <taxon>Eukaryota</taxon>
        <taxon>Metazoa</taxon>
        <taxon>Chordata</taxon>
        <taxon>Craniata</taxon>
        <taxon>Vertebrata</taxon>
        <taxon>Euteleostomi</taxon>
        <taxon>Lepidosauria</taxon>
        <taxon>Squamata</taxon>
        <taxon>Bifurcata</taxon>
        <taxon>Unidentata</taxon>
        <taxon>Episquamata</taxon>
        <taxon>Toxicofera</taxon>
        <taxon>Iguania</taxon>
        <taxon>Phrynosomatidae</taxon>
        <taxon>Phrynosomatinae</taxon>
        <taxon>Phrynosoma</taxon>
    </lineage>
</organism>
<feature type="chain" id="PRO_5046732370" evidence="1">
    <location>
        <begin position="19"/>
        <end position="114"/>
    </location>
</feature>
<feature type="signal peptide" evidence="1">
    <location>
        <begin position="1"/>
        <end position="18"/>
    </location>
</feature>
<keyword evidence="1" id="KW-0732">Signal</keyword>
<dbReference type="SUPFAM" id="SSF57392">
    <property type="entry name" value="Defensin-like"/>
    <property type="match status" value="1"/>
</dbReference>
<dbReference type="Proteomes" id="UP000826234">
    <property type="component" value="Unassembled WGS sequence"/>
</dbReference>
<evidence type="ECO:0000313" key="3">
    <source>
        <dbReference type="Proteomes" id="UP000826234"/>
    </source>
</evidence>